<sequence length="257" mass="28562">MVDAYMHIDVAVLRDFYASPLGQVVRRLIAGRIRARWRNGTSGTMIGLGYPIPYLGAFRGEARRIGALMPGPQGALVWPREGLKQSVLIDEEMLPLPDNSVDRLLVVHGLEMAGRVRPVLREMWRVLAPEGRLLMIVPNRRGMWARTDRTPFGFGRPYSRGQVETMLKDALFTPIEWGEALYVPPFSRDTLLRTAVAWERMGARITPGFAGVIIVEASKQLVAPIGKVRKARILADLVPVPGQLAGAKRSDKSQTDT</sequence>
<dbReference type="Gene3D" id="3.40.50.150">
    <property type="entry name" value="Vaccinia Virus protein VP39"/>
    <property type="match status" value="1"/>
</dbReference>
<protein>
    <recommendedName>
        <fullName evidence="1">Methyltransferase type 11 domain-containing protein</fullName>
    </recommendedName>
</protein>
<organism evidence="2 3">
    <name type="scientific">Candidatus Filomicrobium marinum</name>
    <dbReference type="NCBI Taxonomy" id="1608628"/>
    <lineage>
        <taxon>Bacteria</taxon>
        <taxon>Pseudomonadati</taxon>
        <taxon>Pseudomonadota</taxon>
        <taxon>Alphaproteobacteria</taxon>
        <taxon>Hyphomicrobiales</taxon>
        <taxon>Hyphomicrobiaceae</taxon>
        <taxon>Filomicrobium</taxon>
    </lineage>
</organism>
<dbReference type="InterPro" id="IPR029063">
    <property type="entry name" value="SAM-dependent_MTases_sf"/>
</dbReference>
<dbReference type="GO" id="GO:0008757">
    <property type="term" value="F:S-adenosylmethionine-dependent methyltransferase activity"/>
    <property type="evidence" value="ECO:0007669"/>
    <property type="project" value="InterPro"/>
</dbReference>
<keyword evidence="3" id="KW-1185">Reference proteome</keyword>
<dbReference type="Proteomes" id="UP000033187">
    <property type="component" value="Chromosome 1"/>
</dbReference>
<gene>
    <name evidence="2" type="ORF">YBN1229_v1_2199</name>
</gene>
<dbReference type="KEGG" id="fiy:BN1229_v1_2199"/>
<dbReference type="InterPro" id="IPR013216">
    <property type="entry name" value="Methyltransf_11"/>
</dbReference>
<dbReference type="EMBL" id="LN829119">
    <property type="protein sequence ID" value="CPR19509.1"/>
    <property type="molecule type" value="Genomic_DNA"/>
</dbReference>
<dbReference type="Pfam" id="PF08241">
    <property type="entry name" value="Methyltransf_11"/>
    <property type="match status" value="1"/>
</dbReference>
<name>A0A0D6JFS1_9HYPH</name>
<accession>A0A0D6JFS1</accession>
<dbReference type="SUPFAM" id="SSF53335">
    <property type="entry name" value="S-adenosyl-L-methionine-dependent methyltransferases"/>
    <property type="match status" value="1"/>
</dbReference>
<evidence type="ECO:0000259" key="1">
    <source>
        <dbReference type="Pfam" id="PF08241"/>
    </source>
</evidence>
<dbReference type="AlphaFoldDB" id="A0A0D6JFS1"/>
<feature type="domain" description="Methyltransferase type 11" evidence="1">
    <location>
        <begin position="87"/>
        <end position="134"/>
    </location>
</feature>
<proteinExistence type="predicted"/>
<dbReference type="KEGG" id="fil:BN1229_v1_2201"/>
<reference evidence="3" key="1">
    <citation type="submission" date="2015-02" db="EMBL/GenBank/DDBJ databases">
        <authorList>
            <person name="Chooi Y.-H."/>
        </authorList>
    </citation>
    <scope>NUCLEOTIDE SEQUENCE [LARGE SCALE GENOMIC DNA]</scope>
    <source>
        <strain evidence="3">strain Y</strain>
    </source>
</reference>
<evidence type="ECO:0000313" key="2">
    <source>
        <dbReference type="EMBL" id="CPR19509.1"/>
    </source>
</evidence>
<evidence type="ECO:0000313" key="3">
    <source>
        <dbReference type="Proteomes" id="UP000033187"/>
    </source>
</evidence>